<protein>
    <submittedName>
        <fullName evidence="3">Serine hydrolase domain-containing protein</fullName>
        <ecNumber evidence="3">3.-.-.-</ecNumber>
    </submittedName>
</protein>
<feature type="domain" description="Beta-lactamase-related" evidence="2">
    <location>
        <begin position="48"/>
        <end position="376"/>
    </location>
</feature>
<dbReference type="SUPFAM" id="SSF56601">
    <property type="entry name" value="beta-lactamase/transpeptidase-like"/>
    <property type="match status" value="1"/>
</dbReference>
<evidence type="ECO:0000313" key="4">
    <source>
        <dbReference type="Proteomes" id="UP001596380"/>
    </source>
</evidence>
<name>A0ABW2CEJ4_9ACTN</name>
<sequence length="387" mass="41432">MNDLRPRNRRRNRLAAFVAFSGLGLVGGLIAPNAASAASAGRPADAVQRRLDALVRDDGFPAALASVTRRDGSVRDHTAGVGDLRTRARVPVDGQVRIGSNTKPFTAVAVLQLVGEGKVGLDEPVETYLPGIVRGDGIDGRNITVRQVLQHTSGLPSYTNTFSKGLLPLQHTYFEPRELLDRAFSQKATSRPGAKWEYSNTNYIVAGLIVEKATGRPLREEITKRVVRRAGLRHTYFPNVGDQTIREPHPHGYHRDDPKAPLTDVTEEDPSQGWAAGQVVSTPSDVNRFFSALLGGRLLAPAQLGQMRTTVPAPMMGKGVRYGLGLTSTPLSCGGVAWGHGGDFPGYHTSNGATDDGRAATIAVTSLPNDPSQPARMAADIDNALCH</sequence>
<dbReference type="PANTHER" id="PTHR46825">
    <property type="entry name" value="D-ALANYL-D-ALANINE-CARBOXYPEPTIDASE/ENDOPEPTIDASE AMPH"/>
    <property type="match status" value="1"/>
</dbReference>
<dbReference type="Pfam" id="PF00144">
    <property type="entry name" value="Beta-lactamase"/>
    <property type="match status" value="1"/>
</dbReference>
<dbReference type="InterPro" id="IPR001466">
    <property type="entry name" value="Beta-lactam-related"/>
</dbReference>
<dbReference type="PROSITE" id="PS51318">
    <property type="entry name" value="TAT"/>
    <property type="match status" value="1"/>
</dbReference>
<dbReference type="Proteomes" id="UP001596380">
    <property type="component" value="Unassembled WGS sequence"/>
</dbReference>
<dbReference type="Gene3D" id="3.40.710.10">
    <property type="entry name" value="DD-peptidase/beta-lactamase superfamily"/>
    <property type="match status" value="1"/>
</dbReference>
<evidence type="ECO:0000256" key="1">
    <source>
        <dbReference type="SAM" id="MobiDB-lite"/>
    </source>
</evidence>
<proteinExistence type="predicted"/>
<organism evidence="3 4">
    <name type="scientific">Actinomadura yumaensis</name>
    <dbReference type="NCBI Taxonomy" id="111807"/>
    <lineage>
        <taxon>Bacteria</taxon>
        <taxon>Bacillati</taxon>
        <taxon>Actinomycetota</taxon>
        <taxon>Actinomycetes</taxon>
        <taxon>Streptosporangiales</taxon>
        <taxon>Thermomonosporaceae</taxon>
        <taxon>Actinomadura</taxon>
    </lineage>
</organism>
<dbReference type="RefSeq" id="WP_160820603.1">
    <property type="nucleotide sequence ID" value="NZ_JBHSXE010000001.1"/>
</dbReference>
<dbReference type="GO" id="GO:0016787">
    <property type="term" value="F:hydrolase activity"/>
    <property type="evidence" value="ECO:0007669"/>
    <property type="project" value="UniProtKB-KW"/>
</dbReference>
<dbReference type="EMBL" id="JBHSXS010000004">
    <property type="protein sequence ID" value="MFC6880099.1"/>
    <property type="molecule type" value="Genomic_DNA"/>
</dbReference>
<gene>
    <name evidence="3" type="ORF">ACFQKB_10015</name>
</gene>
<dbReference type="InterPro" id="IPR050491">
    <property type="entry name" value="AmpC-like"/>
</dbReference>
<comment type="caution">
    <text evidence="3">The sequence shown here is derived from an EMBL/GenBank/DDBJ whole genome shotgun (WGS) entry which is preliminary data.</text>
</comment>
<reference evidence="4" key="1">
    <citation type="journal article" date="2019" name="Int. J. Syst. Evol. Microbiol.">
        <title>The Global Catalogue of Microorganisms (GCM) 10K type strain sequencing project: providing services to taxonomists for standard genome sequencing and annotation.</title>
        <authorList>
            <consortium name="The Broad Institute Genomics Platform"/>
            <consortium name="The Broad Institute Genome Sequencing Center for Infectious Disease"/>
            <person name="Wu L."/>
            <person name="Ma J."/>
        </authorList>
    </citation>
    <scope>NUCLEOTIDE SEQUENCE [LARGE SCALE GENOMIC DNA]</scope>
    <source>
        <strain evidence="4">JCM 3369</strain>
    </source>
</reference>
<feature type="compositionally biased region" description="Basic and acidic residues" evidence="1">
    <location>
        <begin position="244"/>
        <end position="259"/>
    </location>
</feature>
<dbReference type="InterPro" id="IPR006311">
    <property type="entry name" value="TAT_signal"/>
</dbReference>
<evidence type="ECO:0000259" key="2">
    <source>
        <dbReference type="Pfam" id="PF00144"/>
    </source>
</evidence>
<keyword evidence="3" id="KW-0378">Hydrolase</keyword>
<keyword evidence="4" id="KW-1185">Reference proteome</keyword>
<accession>A0ABW2CEJ4</accession>
<dbReference type="InterPro" id="IPR012338">
    <property type="entry name" value="Beta-lactam/transpept-like"/>
</dbReference>
<evidence type="ECO:0000313" key="3">
    <source>
        <dbReference type="EMBL" id="MFC6880099.1"/>
    </source>
</evidence>
<feature type="region of interest" description="Disordered" evidence="1">
    <location>
        <begin position="240"/>
        <end position="269"/>
    </location>
</feature>
<dbReference type="EC" id="3.-.-.-" evidence="3"/>
<dbReference type="PANTHER" id="PTHR46825:SF7">
    <property type="entry name" value="D-ALANYL-D-ALANINE CARBOXYPEPTIDASE"/>
    <property type="match status" value="1"/>
</dbReference>